<dbReference type="Proteomes" id="UP000564704">
    <property type="component" value="Unassembled WGS sequence"/>
</dbReference>
<evidence type="ECO:0000313" key="2">
    <source>
        <dbReference type="Proteomes" id="UP000564704"/>
    </source>
</evidence>
<comment type="caution">
    <text evidence="1">The sequence shown here is derived from an EMBL/GenBank/DDBJ whole genome shotgun (WGS) entry which is preliminary data.</text>
</comment>
<protein>
    <recommendedName>
        <fullName evidence="3">DUF560 domain-containing protein</fullName>
    </recommendedName>
</protein>
<accession>A0A844CNM9</accession>
<keyword evidence="2" id="KW-1185">Reference proteome</keyword>
<organism evidence="1 2">
    <name type="scientific">Roseovarius bejariae</name>
    <dbReference type="NCBI Taxonomy" id="2576383"/>
    <lineage>
        <taxon>Bacteria</taxon>
        <taxon>Pseudomonadati</taxon>
        <taxon>Pseudomonadota</taxon>
        <taxon>Alphaproteobacteria</taxon>
        <taxon>Rhodobacterales</taxon>
        <taxon>Roseobacteraceae</taxon>
        <taxon>Roseovarius</taxon>
    </lineage>
</organism>
<gene>
    <name evidence="1" type="ORF">FDP25_13370</name>
</gene>
<sequence>MGTPERRVMGAWLARCCLLILGLLAVVAPVPVTAEESRLTRPDARDLATVFLRQDRPMAAHALALGLLEADARDYSALMILSRAEAKLGRPDKSEIAARRAWRVADTGDEKFAAAYTLSQALSGQGRYGAAQWWLRRARQASDRPVLDRAAKAQFARVRAANPMTTRLAFSVKPSSNINGGPTSNTFTIGGVTFVDPSAVPLSGVEYSSSLTLRRDITPTAAKAAPKLHLGVSVDDRRYSLSDEAKSAVPTAKASDYAFTELEVFGGATLPDASGRAQSTIDLTLGHNWYGHDPLAQYARLDLGRDWALGGGRLTGLGLSYEDQTRHDIRARSSETLRFSGYWRTPVAGKGKLTLGLSVAETTSDSSAIAHDALVASVNYAPEAEVLGTRGRFSLALVGREYDRARYGPSARSDRKLVAGAEFTFSKLEYMSFAPTLGLNYARTQSNVSLFDSREFGLSIGFRSTF</sequence>
<dbReference type="InterPro" id="IPR011990">
    <property type="entry name" value="TPR-like_helical_dom_sf"/>
</dbReference>
<reference evidence="1 2" key="1">
    <citation type="submission" date="2019-05" db="EMBL/GenBank/DDBJ databases">
        <title>Roseovarius bejariae sp. nov., a moderately halophylic bacterium isolated from a saline soil in Rambla Salada (Murcia).</title>
        <authorList>
            <person name="Castro D.J."/>
            <person name="Gomez-Altuve A."/>
            <person name="Reina J.C."/>
            <person name="Rodriguez M."/>
            <person name="Sampedro I."/>
            <person name="Llamas I."/>
            <person name="Martinez-Checa F."/>
        </authorList>
    </citation>
    <scope>NUCLEOTIDE SEQUENCE [LARGE SCALE GENOMIC DNA]</scope>
    <source>
        <strain evidence="1 2">A21</strain>
    </source>
</reference>
<dbReference type="EMBL" id="SZWE01000001">
    <property type="protein sequence ID" value="MRU16427.1"/>
    <property type="molecule type" value="Genomic_DNA"/>
</dbReference>
<dbReference type="SUPFAM" id="SSF48452">
    <property type="entry name" value="TPR-like"/>
    <property type="match status" value="1"/>
</dbReference>
<dbReference type="RefSeq" id="WP_154152639.1">
    <property type="nucleotide sequence ID" value="NZ_SZWE01000001.1"/>
</dbReference>
<dbReference type="OrthoDB" id="7684399at2"/>
<proteinExistence type="predicted"/>
<dbReference type="Gene3D" id="1.25.40.10">
    <property type="entry name" value="Tetratricopeptide repeat domain"/>
    <property type="match status" value="1"/>
</dbReference>
<name>A0A844CNM9_9RHOB</name>
<dbReference type="AlphaFoldDB" id="A0A844CNM9"/>
<evidence type="ECO:0000313" key="1">
    <source>
        <dbReference type="EMBL" id="MRU16427.1"/>
    </source>
</evidence>
<evidence type="ECO:0008006" key="3">
    <source>
        <dbReference type="Google" id="ProtNLM"/>
    </source>
</evidence>